<feature type="transmembrane region" description="Helical" evidence="1">
    <location>
        <begin position="15"/>
        <end position="37"/>
    </location>
</feature>
<name>A0A8T3AP50_DENNO</name>
<keyword evidence="1" id="KW-0472">Membrane</keyword>
<accession>A0A8T3AP50</accession>
<dbReference type="EMBL" id="JAGYWB010000015">
    <property type="protein sequence ID" value="KAI0497890.1"/>
    <property type="molecule type" value="Genomic_DNA"/>
</dbReference>
<protein>
    <submittedName>
        <fullName evidence="2">Uncharacterized protein</fullName>
    </submittedName>
</protein>
<reference evidence="2" key="1">
    <citation type="journal article" date="2022" name="Front. Genet.">
        <title>Chromosome-Scale Assembly of the Dendrobium nobile Genome Provides Insights Into the Molecular Mechanism of the Biosynthesis of the Medicinal Active Ingredient of Dendrobium.</title>
        <authorList>
            <person name="Xu Q."/>
            <person name="Niu S.-C."/>
            <person name="Li K.-L."/>
            <person name="Zheng P.-J."/>
            <person name="Zhang X.-J."/>
            <person name="Jia Y."/>
            <person name="Liu Y."/>
            <person name="Niu Y.-X."/>
            <person name="Yu L.-H."/>
            <person name="Chen D.-F."/>
            <person name="Zhang G.-Q."/>
        </authorList>
    </citation>
    <scope>NUCLEOTIDE SEQUENCE</scope>
    <source>
        <tissue evidence="2">Leaf</tissue>
    </source>
</reference>
<dbReference type="AlphaFoldDB" id="A0A8T3AP50"/>
<organism evidence="2 3">
    <name type="scientific">Dendrobium nobile</name>
    <name type="common">Orchid</name>
    <dbReference type="NCBI Taxonomy" id="94219"/>
    <lineage>
        <taxon>Eukaryota</taxon>
        <taxon>Viridiplantae</taxon>
        <taxon>Streptophyta</taxon>
        <taxon>Embryophyta</taxon>
        <taxon>Tracheophyta</taxon>
        <taxon>Spermatophyta</taxon>
        <taxon>Magnoliopsida</taxon>
        <taxon>Liliopsida</taxon>
        <taxon>Asparagales</taxon>
        <taxon>Orchidaceae</taxon>
        <taxon>Epidendroideae</taxon>
        <taxon>Malaxideae</taxon>
        <taxon>Dendrobiinae</taxon>
        <taxon>Dendrobium</taxon>
    </lineage>
</organism>
<evidence type="ECO:0000256" key="1">
    <source>
        <dbReference type="SAM" id="Phobius"/>
    </source>
</evidence>
<dbReference type="Proteomes" id="UP000829196">
    <property type="component" value="Unassembled WGS sequence"/>
</dbReference>
<comment type="caution">
    <text evidence="2">The sequence shown here is derived from an EMBL/GenBank/DDBJ whole genome shotgun (WGS) entry which is preliminary data.</text>
</comment>
<keyword evidence="3" id="KW-1185">Reference proteome</keyword>
<keyword evidence="1" id="KW-1133">Transmembrane helix</keyword>
<proteinExistence type="predicted"/>
<gene>
    <name evidence="2" type="ORF">KFK09_021128</name>
</gene>
<sequence length="85" mass="9722">MREIFALELGNADHVSIYLISFDIFPRILLSSLVLGMHIDYGSMAILNSIFYMVFGFCVNVLFVLFLIDFMSPFLDDVQSLMKSD</sequence>
<feature type="transmembrane region" description="Helical" evidence="1">
    <location>
        <begin position="49"/>
        <end position="68"/>
    </location>
</feature>
<evidence type="ECO:0000313" key="3">
    <source>
        <dbReference type="Proteomes" id="UP000829196"/>
    </source>
</evidence>
<evidence type="ECO:0000313" key="2">
    <source>
        <dbReference type="EMBL" id="KAI0497890.1"/>
    </source>
</evidence>
<keyword evidence="1" id="KW-0812">Transmembrane</keyword>